<proteinExistence type="predicted"/>
<sequence length="399" mass="47012">MNNYLKYKHKYIKYKHKYLELKNTIYGGTSSCFMPHKTYKVLESEYRIFPPLIEFLDKHKHTPLKELKLHLETIFAIRIWTGLQTLSNKKKRNELDGNERLKQQFQKPIYSILNYNDKSCRILVNHICSFKTDSYSNEYNFIINIFEKNNSYYVIFPYGNVSTRESIIENLNSYTLFINNKICCRNDIYSVIRSLLQDNCKSIYLCGHSMGAVFAQYVAAKFYKNKKIKVLCSGGYCFLSLHEKQFFDKHIFNVHFATQISIISKKQKSYIRTDPFTEHTVETLHNATDANDSDDSDDADNFDNAEYFNSRIILNKNSHFKETNQEYTGLIINTVGCYNSTPEYLNMFGDILHSWEIYKNYIREFLLSNDKIPIDAFLNAQYNTKCCQSTNNTVPLLFM</sequence>
<dbReference type="Gene3D" id="3.40.50.1820">
    <property type="entry name" value="alpha/beta hydrolase"/>
    <property type="match status" value="1"/>
</dbReference>
<name>A0A5J6VHU9_9VIRU</name>
<dbReference type="InterPro" id="IPR029058">
    <property type="entry name" value="AB_hydrolase_fold"/>
</dbReference>
<dbReference type="EMBL" id="MN448270">
    <property type="protein sequence ID" value="QFG73747.1"/>
    <property type="molecule type" value="Genomic_DNA"/>
</dbReference>
<evidence type="ECO:0000313" key="1">
    <source>
        <dbReference type="EMBL" id="QFG73747.1"/>
    </source>
</evidence>
<protein>
    <submittedName>
        <fullName evidence="1">Uncharacterized protein</fullName>
    </submittedName>
</protein>
<reference evidence="1" key="1">
    <citation type="journal article" date="2019" name="Philos. Trans. R. Soc. Lond., B, Biol. Sci.">
        <title>Targeted metagenomic recovery of four divergent viruses reveals shared and distinctive characteristics of giant viruses of marine eukaryotes.</title>
        <authorList>
            <person name="Needham D.M."/>
            <person name="Poirier C."/>
            <person name="Hehenberger E."/>
            <person name="Jimenez V."/>
            <person name="Swalwell J.E."/>
            <person name="Santoro A.E."/>
            <person name="Worden A.Z."/>
        </authorList>
    </citation>
    <scope>NUCLEOTIDE SEQUENCE</scope>
    <source>
        <strain evidence="1">OPacV-662</strain>
    </source>
</reference>
<accession>A0A5J6VHU9</accession>
<dbReference type="SUPFAM" id="SSF53474">
    <property type="entry name" value="alpha/beta-Hydrolases"/>
    <property type="match status" value="1"/>
</dbReference>
<organism evidence="1">
    <name type="scientific">Megaviridae environmental sample</name>
    <dbReference type="NCBI Taxonomy" id="1737588"/>
    <lineage>
        <taxon>Viruses</taxon>
        <taxon>Varidnaviria</taxon>
        <taxon>Bamfordvirae</taxon>
        <taxon>Nucleocytoviricota</taxon>
        <taxon>Megaviricetes</taxon>
        <taxon>Imitervirales</taxon>
        <taxon>Mimiviridae</taxon>
        <taxon>environmental samples</taxon>
    </lineage>
</organism>